<protein>
    <submittedName>
        <fullName evidence="1">Uncharacterized protein</fullName>
    </submittedName>
</protein>
<gene>
    <name evidence="1" type="ORF">NC658_32410</name>
</gene>
<name>A0ABT0W2V3_STRGI</name>
<evidence type="ECO:0000313" key="1">
    <source>
        <dbReference type="EMBL" id="MCM2517897.1"/>
    </source>
</evidence>
<sequence length="299" mass="32513">MNDQRAQEFARCAVVLAAELRETRHERAVAADPEKQADPFAAPAPTGGDPFAPSMAGREGVFDQALSNALAAIVASEWPGEELDRNGRVRSASRLLRLIEEHVPATGGIVLVPDKDPLPEIPQGATDSLFQAPRFSSRTRIDVRTLQDGIEASQAARHGRGAGGLQRRHVEALLALDGHRSLGVMGEEQQDRIQRLAQEEDTASQRRAAEYLEHIGGEEAARRAENVTNSNAYHPKHNPGGHDLDTCPVCGHETFCVEGLDPVIGRVGYGRCLVCTYIRTPGAAEDEAFTEHLRSMDHK</sequence>
<organism evidence="1 2">
    <name type="scientific">Streptomyces griseoincarnatus</name>
    <dbReference type="NCBI Taxonomy" id="29305"/>
    <lineage>
        <taxon>Bacteria</taxon>
        <taxon>Bacillati</taxon>
        <taxon>Actinomycetota</taxon>
        <taxon>Actinomycetes</taxon>
        <taxon>Kitasatosporales</taxon>
        <taxon>Streptomycetaceae</taxon>
        <taxon>Streptomyces</taxon>
        <taxon>Streptomyces griseoincarnatus group</taxon>
    </lineage>
</organism>
<comment type="caution">
    <text evidence="1">The sequence shown here is derived from an EMBL/GenBank/DDBJ whole genome shotgun (WGS) entry which is preliminary data.</text>
</comment>
<accession>A0ABT0W2V3</accession>
<dbReference type="Proteomes" id="UP001523263">
    <property type="component" value="Unassembled WGS sequence"/>
</dbReference>
<dbReference type="RefSeq" id="WP_251100219.1">
    <property type="nucleotide sequence ID" value="NZ_JAMQBH010000029.1"/>
</dbReference>
<keyword evidence="2" id="KW-1185">Reference proteome</keyword>
<reference evidence="1 2" key="1">
    <citation type="submission" date="2022-06" db="EMBL/GenBank/DDBJ databases">
        <title>Whole genome sequence of Streptomyces griseoincarnatus RB7AG.</title>
        <authorList>
            <person name="Ray L."/>
            <person name="Behera S."/>
            <person name="Panda A.N."/>
        </authorList>
    </citation>
    <scope>NUCLEOTIDE SEQUENCE [LARGE SCALE GENOMIC DNA]</scope>
    <source>
        <strain evidence="1 2">RB7AG</strain>
    </source>
</reference>
<dbReference type="EMBL" id="JAMQBH010000029">
    <property type="protein sequence ID" value="MCM2517897.1"/>
    <property type="molecule type" value="Genomic_DNA"/>
</dbReference>
<evidence type="ECO:0000313" key="2">
    <source>
        <dbReference type="Proteomes" id="UP001523263"/>
    </source>
</evidence>
<proteinExistence type="predicted"/>